<evidence type="ECO:0000313" key="5">
    <source>
        <dbReference type="Proteomes" id="UP001465668"/>
    </source>
</evidence>
<dbReference type="SMART" id="SM00248">
    <property type="entry name" value="ANK"/>
    <property type="match status" value="6"/>
</dbReference>
<feature type="repeat" description="ANK" evidence="3">
    <location>
        <begin position="200"/>
        <end position="232"/>
    </location>
</feature>
<feature type="repeat" description="ANK" evidence="3">
    <location>
        <begin position="5"/>
        <end position="37"/>
    </location>
</feature>
<dbReference type="SUPFAM" id="SSF48403">
    <property type="entry name" value="Ankyrin repeat"/>
    <property type="match status" value="1"/>
</dbReference>
<dbReference type="Proteomes" id="UP001465668">
    <property type="component" value="Unassembled WGS sequence"/>
</dbReference>
<feature type="repeat" description="ANK" evidence="3">
    <location>
        <begin position="98"/>
        <end position="131"/>
    </location>
</feature>
<accession>A0ABR2Y3X0</accession>
<keyword evidence="1" id="KW-0677">Repeat</keyword>
<evidence type="ECO:0000256" key="2">
    <source>
        <dbReference type="ARBA" id="ARBA00023043"/>
    </source>
</evidence>
<dbReference type="EMBL" id="JARVKM010000005">
    <property type="protein sequence ID" value="KAK9780734.1"/>
    <property type="molecule type" value="Genomic_DNA"/>
</dbReference>
<dbReference type="Pfam" id="PF12796">
    <property type="entry name" value="Ank_2"/>
    <property type="match status" value="2"/>
</dbReference>
<protein>
    <submittedName>
        <fullName evidence="4">Uncharacterized protein</fullName>
    </submittedName>
</protein>
<dbReference type="PROSITE" id="PS50297">
    <property type="entry name" value="ANK_REP_REGION"/>
    <property type="match status" value="3"/>
</dbReference>
<organism evidence="4 5">
    <name type="scientific">Seiridium cardinale</name>
    <dbReference type="NCBI Taxonomy" id="138064"/>
    <lineage>
        <taxon>Eukaryota</taxon>
        <taxon>Fungi</taxon>
        <taxon>Dikarya</taxon>
        <taxon>Ascomycota</taxon>
        <taxon>Pezizomycotina</taxon>
        <taxon>Sordariomycetes</taxon>
        <taxon>Xylariomycetidae</taxon>
        <taxon>Amphisphaeriales</taxon>
        <taxon>Sporocadaceae</taxon>
        <taxon>Seiridium</taxon>
    </lineage>
</organism>
<name>A0ABR2Y3X0_9PEZI</name>
<keyword evidence="5" id="KW-1185">Reference proteome</keyword>
<reference evidence="4 5" key="1">
    <citation type="submission" date="2024-02" db="EMBL/GenBank/DDBJ databases">
        <title>First draft genome assembly of two strains of Seiridium cardinale.</title>
        <authorList>
            <person name="Emiliani G."/>
            <person name="Scali E."/>
        </authorList>
    </citation>
    <scope>NUCLEOTIDE SEQUENCE [LARGE SCALE GENOMIC DNA]</scope>
    <source>
        <strain evidence="4 5">BM-138-000479</strain>
    </source>
</reference>
<evidence type="ECO:0000256" key="1">
    <source>
        <dbReference type="ARBA" id="ARBA00022737"/>
    </source>
</evidence>
<dbReference type="Gene3D" id="1.25.40.20">
    <property type="entry name" value="Ankyrin repeat-containing domain"/>
    <property type="match status" value="3"/>
</dbReference>
<comment type="caution">
    <text evidence="4">The sequence shown here is derived from an EMBL/GenBank/DDBJ whole genome shotgun (WGS) entry which is preliminary data.</text>
</comment>
<proteinExistence type="predicted"/>
<feature type="repeat" description="ANK" evidence="3">
    <location>
        <begin position="167"/>
        <end position="199"/>
    </location>
</feature>
<gene>
    <name evidence="4" type="ORF">SCAR479_01920</name>
</gene>
<dbReference type="PROSITE" id="PS50088">
    <property type="entry name" value="ANK_REPEAT"/>
    <property type="match status" value="4"/>
</dbReference>
<evidence type="ECO:0000256" key="3">
    <source>
        <dbReference type="PROSITE-ProRule" id="PRU00023"/>
    </source>
</evidence>
<keyword evidence="2 3" id="KW-0040">ANK repeat</keyword>
<dbReference type="InterPro" id="IPR002110">
    <property type="entry name" value="Ankyrin_rpt"/>
</dbReference>
<dbReference type="Pfam" id="PF00023">
    <property type="entry name" value="Ank"/>
    <property type="match status" value="1"/>
</dbReference>
<dbReference type="PANTHER" id="PTHR24171:SF8">
    <property type="entry name" value="BRCA1-ASSOCIATED RING DOMAIN PROTEIN 1"/>
    <property type="match status" value="1"/>
</dbReference>
<dbReference type="InterPro" id="IPR036770">
    <property type="entry name" value="Ankyrin_rpt-contain_sf"/>
</dbReference>
<sequence length="261" mass="28490">MDPDQSKFAIHAAAREGKVTVVESLLNADAKLARRKDDDGRLPIHWAASSNQPEIVQLLAQQKQFDPDVEVSWRADLMTLFQMESCMLRMLIASQDDSGWTPLMIAASVKDGEKLVGMLLGWGADVNQTNNNGQTALHFVASKNNLEIARLFFDNKPPASARVRDKRGQYALHRAAAVGSVPMINLLIKNKSPLNATDSAGYTALHHAIAEGHGAAAVVLIKAGAETDKKDLDGFLALDLAPDKEVRKYIQREAENEGIDL</sequence>
<dbReference type="PANTHER" id="PTHR24171">
    <property type="entry name" value="ANKYRIN REPEAT DOMAIN-CONTAINING PROTEIN 39-RELATED"/>
    <property type="match status" value="1"/>
</dbReference>
<evidence type="ECO:0000313" key="4">
    <source>
        <dbReference type="EMBL" id="KAK9780734.1"/>
    </source>
</evidence>